<dbReference type="PRINTS" id="PR00248">
    <property type="entry name" value="GPCRMGR"/>
</dbReference>
<dbReference type="InterPro" id="IPR000337">
    <property type="entry name" value="GPCR_3"/>
</dbReference>
<evidence type="ECO:0000256" key="8">
    <source>
        <dbReference type="ARBA" id="ARBA00023224"/>
    </source>
</evidence>
<feature type="signal peptide" evidence="11">
    <location>
        <begin position="1"/>
        <end position="17"/>
    </location>
</feature>
<dbReference type="Pfam" id="PF00003">
    <property type="entry name" value="7tm_3"/>
    <property type="match status" value="1"/>
</dbReference>
<evidence type="ECO:0000256" key="6">
    <source>
        <dbReference type="ARBA" id="ARBA00023170"/>
    </source>
</evidence>
<dbReference type="PRINTS" id="PR01176">
    <property type="entry name" value="GABABRECEPTR"/>
</dbReference>
<geneLocation type="mitochondrion" evidence="13"/>
<dbReference type="GO" id="GO:0038039">
    <property type="term" value="C:G protein-coupled receptor heterodimeric complex"/>
    <property type="evidence" value="ECO:0007669"/>
    <property type="project" value="TreeGrafter"/>
</dbReference>
<evidence type="ECO:0000256" key="4">
    <source>
        <dbReference type="ARBA" id="ARBA00023040"/>
    </source>
</evidence>
<keyword evidence="5 10" id="KW-0472">Membrane</keyword>
<proteinExistence type="predicted"/>
<dbReference type="InterPro" id="IPR059177">
    <property type="entry name" value="GH29D-like_dom"/>
</dbReference>
<feature type="transmembrane region" description="Helical" evidence="10">
    <location>
        <begin position="723"/>
        <end position="742"/>
    </location>
</feature>
<keyword evidence="6" id="KW-0675">Receptor</keyword>
<keyword evidence="2 10" id="KW-0812">Transmembrane</keyword>
<gene>
    <name evidence="13" type="ORF">PLBR_LOCUS7736</name>
</gene>
<dbReference type="SUPFAM" id="SSF53850">
    <property type="entry name" value="Periplasmic binding protein-like II"/>
    <property type="match status" value="1"/>
</dbReference>
<protein>
    <recommendedName>
        <fullName evidence="12">G-protein coupled receptors family 3 profile domain-containing protein</fullName>
    </recommendedName>
</protein>
<feature type="transmembrane region" description="Helical" evidence="10">
    <location>
        <begin position="555"/>
        <end position="576"/>
    </location>
</feature>
<evidence type="ECO:0000256" key="11">
    <source>
        <dbReference type="SAM" id="SignalP"/>
    </source>
</evidence>
<evidence type="ECO:0000256" key="1">
    <source>
        <dbReference type="ARBA" id="ARBA00004141"/>
    </source>
</evidence>
<dbReference type="GO" id="GO:0004965">
    <property type="term" value="F:G protein-coupled GABA receptor activity"/>
    <property type="evidence" value="ECO:0007669"/>
    <property type="project" value="InterPro"/>
</dbReference>
<feature type="transmembrane region" description="Helical" evidence="10">
    <location>
        <begin position="523"/>
        <end position="543"/>
    </location>
</feature>
<keyword evidence="3 10" id="KW-1133">Transmembrane helix</keyword>
<name>A0A3P3YJZ7_PLABS</name>
<dbReference type="InterPro" id="IPR002455">
    <property type="entry name" value="GPCR3_GABA-B"/>
</dbReference>
<feature type="region of interest" description="Disordered" evidence="9">
    <location>
        <begin position="792"/>
        <end position="824"/>
    </location>
</feature>
<keyword evidence="7" id="KW-0325">Glycoprotein</keyword>
<keyword evidence="4" id="KW-0297">G-protein coupled receptor</keyword>
<feature type="transmembrane region" description="Helical" evidence="10">
    <location>
        <begin position="684"/>
        <end position="703"/>
    </location>
</feature>
<dbReference type="EMBL" id="OVEO01000014">
    <property type="protein sequence ID" value="SPR00521.1"/>
    <property type="molecule type" value="Genomic_DNA"/>
</dbReference>
<feature type="transmembrane region" description="Helical" evidence="10">
    <location>
        <begin position="754"/>
        <end position="776"/>
    </location>
</feature>
<dbReference type="InterPro" id="IPR006059">
    <property type="entry name" value="SBP"/>
</dbReference>
<dbReference type="Proteomes" id="UP000290189">
    <property type="component" value="Unassembled WGS sequence"/>
</dbReference>
<dbReference type="CDD" id="cd15047">
    <property type="entry name" value="7tmC_GABA-B-like"/>
    <property type="match status" value="1"/>
</dbReference>
<dbReference type="PANTHER" id="PTHR10519">
    <property type="entry name" value="GABA-B RECEPTOR"/>
    <property type="match status" value="1"/>
</dbReference>
<reference evidence="13 14" key="1">
    <citation type="submission" date="2018-03" db="EMBL/GenBank/DDBJ databases">
        <authorList>
            <person name="Fogelqvist J."/>
        </authorList>
    </citation>
    <scope>NUCLEOTIDE SEQUENCE [LARGE SCALE GENOMIC DNA]</scope>
</reference>
<evidence type="ECO:0000256" key="2">
    <source>
        <dbReference type="ARBA" id="ARBA00022692"/>
    </source>
</evidence>
<evidence type="ECO:0000313" key="13">
    <source>
        <dbReference type="EMBL" id="SPR00521.1"/>
    </source>
</evidence>
<dbReference type="InterPro" id="IPR017978">
    <property type="entry name" value="GPCR_3_C"/>
</dbReference>
<accession>A0A3P3YJZ7</accession>
<dbReference type="AlphaFoldDB" id="A0A3P3YJZ7"/>
<feature type="chain" id="PRO_5018102437" description="G-protein coupled receptors family 3 profile domain-containing protein" evidence="11">
    <location>
        <begin position="18"/>
        <end position="841"/>
    </location>
</feature>
<organism evidence="13 14">
    <name type="scientific">Plasmodiophora brassicae</name>
    <name type="common">Clubroot disease agent</name>
    <dbReference type="NCBI Taxonomy" id="37360"/>
    <lineage>
        <taxon>Eukaryota</taxon>
        <taxon>Sar</taxon>
        <taxon>Rhizaria</taxon>
        <taxon>Endomyxa</taxon>
        <taxon>Phytomyxea</taxon>
        <taxon>Plasmodiophorida</taxon>
        <taxon>Plasmodiophoridae</taxon>
        <taxon>Plasmodiophora</taxon>
    </lineage>
</organism>
<keyword evidence="13" id="KW-0496">Mitochondrion</keyword>
<comment type="subcellular location">
    <subcellularLocation>
        <location evidence="1">Membrane</location>
        <topology evidence="1">Multi-pass membrane protein</topology>
    </subcellularLocation>
</comment>
<keyword evidence="8" id="KW-0807">Transducer</keyword>
<dbReference type="PANTHER" id="PTHR10519:SF20">
    <property type="entry name" value="G-PROTEIN COUPLED RECEPTOR 156-RELATED"/>
    <property type="match status" value="1"/>
</dbReference>
<evidence type="ECO:0000256" key="9">
    <source>
        <dbReference type="SAM" id="MobiDB-lite"/>
    </source>
</evidence>
<dbReference type="Pfam" id="PF13290">
    <property type="entry name" value="CHB_HEX_C_1"/>
    <property type="match status" value="1"/>
</dbReference>
<dbReference type="GO" id="GO:0007214">
    <property type="term" value="P:gamma-aminobutyric acid signaling pathway"/>
    <property type="evidence" value="ECO:0007669"/>
    <property type="project" value="TreeGrafter"/>
</dbReference>
<dbReference type="Pfam" id="PF01547">
    <property type="entry name" value="SBP_bac_1"/>
    <property type="match status" value="1"/>
</dbReference>
<feature type="domain" description="G-protein coupled receptors family 3 profile" evidence="12">
    <location>
        <begin position="518"/>
        <end position="782"/>
    </location>
</feature>
<evidence type="ECO:0000313" key="14">
    <source>
        <dbReference type="Proteomes" id="UP000290189"/>
    </source>
</evidence>
<feature type="transmembrane region" description="Helical" evidence="10">
    <location>
        <begin position="596"/>
        <end position="617"/>
    </location>
</feature>
<evidence type="ECO:0000256" key="7">
    <source>
        <dbReference type="ARBA" id="ARBA00023180"/>
    </source>
</evidence>
<evidence type="ECO:0000256" key="10">
    <source>
        <dbReference type="SAM" id="Phobius"/>
    </source>
</evidence>
<dbReference type="Gene3D" id="3.40.190.10">
    <property type="entry name" value="Periplasmic binding protein-like II"/>
    <property type="match status" value="2"/>
</dbReference>
<keyword evidence="11" id="KW-0732">Signal</keyword>
<evidence type="ECO:0000256" key="5">
    <source>
        <dbReference type="ARBA" id="ARBA00023136"/>
    </source>
</evidence>
<evidence type="ECO:0000256" key="3">
    <source>
        <dbReference type="ARBA" id="ARBA00022989"/>
    </source>
</evidence>
<evidence type="ECO:0000259" key="12">
    <source>
        <dbReference type="PROSITE" id="PS50259"/>
    </source>
</evidence>
<sequence>MLVPAVVWFCLRLLASADVFMMTNSTSTLSLIFDHIGNEPFLYDELNAFVNDVRPDYKLVVYMTTDQPMKDDVWSYLSVEQGPEVLQQYSGGDGTRNLIAENKLLDLYQVFLDYDLYDQIDAGWLKGASNATNGHPFVVPISFSYWGMFYRKSVFRRYNLSPPHTWDEWMLCCEVLRRAGLRPIEMGNAALWPGVTWFDYFHMRINGPAAHQALLEGKTAWTDPSVVNTFREWIRIIDLGYASRNDIRNGGDVPDGVFQGTHGMGYAGGWVQYNAWALVDDLDYFPFPIYDTSLPVGENAPADGIAISARVRNRKAAMEVVGWLASKEASMRRTSAPFNPWGLPCNRYAKGNISNPLDQKALGILNRADHVFQVFDRDTPPEIFNLAYRVFQGILLDPLGADGIVPWLGQMEIMRQQVHFNVSNPPTVHASDTVGNGPVVVNLTTATQGATIYFTLDGSKPDDSSEPYTGPFTISTSGRVVLRAVTIRAGLKVSAIAEQVFDLRIGPQPTLVTVGSGIATTCILLSTAAIAIVVATMVAVWQYRREPIVKASSAPFNMLMMGGAVLALTTGIWMSFDVSLGMSLVVLDRSCMVQVWAISVGWAICFGALFAKTYRVMRLFDQIGDNRLQIKVMSSGDLAKIVACVAAVEALICAAWQVLDPLRIQAVALTDQTYAYMCRSQSTSAWIAISCVPKIVLSVIGVYQSIRTRNVADAFNESKRIAFAMYNTAFIGAGAFSIALGIQQASMAAIIREAGLLVTTLTTVISVVWYNFYVIVYRPDLNDTTNWNLKAANNRSSGGRPPVNPPLPQQQQQQQQVDGTGSTRINEVTLKRTTVARAAMS</sequence>
<dbReference type="PROSITE" id="PS50259">
    <property type="entry name" value="G_PROTEIN_RECEP_F3_4"/>
    <property type="match status" value="1"/>
</dbReference>